<comment type="caution">
    <text evidence="1">The sequence shown here is derived from an EMBL/GenBank/DDBJ whole genome shotgun (WGS) entry which is preliminary data.</text>
</comment>
<evidence type="ECO:0000313" key="1">
    <source>
        <dbReference type="EMBL" id="KAB5490032.1"/>
    </source>
</evidence>
<dbReference type="RefSeq" id="WP_151889803.1">
    <property type="nucleotide sequence ID" value="NZ_VNIK02000003.1"/>
</dbReference>
<dbReference type="Proteomes" id="UP000319204">
    <property type="component" value="Unassembled WGS sequence"/>
</dbReference>
<reference evidence="1" key="1">
    <citation type="submission" date="2019-10" db="EMBL/GenBank/DDBJ databases">
        <title>Muricauda hadale sp. nov., a piezophilic bacterium isolated from hadopelagic water of the Mariana Trench.</title>
        <authorList>
            <person name="Wei Y."/>
        </authorList>
    </citation>
    <scope>NUCLEOTIDE SEQUENCE [LARGE SCALE GENOMIC DNA]</scope>
    <source>
        <strain evidence="1">MT-229</strain>
    </source>
</reference>
<sequence length="68" mass="7590">MIKSERIFLDLFEDAYASPAELADVLDLGLEMLFYVEEGAFSQREIQNVAVALRGINKVLKGCIRDGP</sequence>
<evidence type="ECO:0000313" key="2">
    <source>
        <dbReference type="Proteomes" id="UP000319204"/>
    </source>
</evidence>
<gene>
    <name evidence="1" type="ORF">FOT42_006685</name>
</gene>
<dbReference type="AlphaFoldDB" id="A0A5N5IQD6"/>
<accession>A0A5N5IQD6</accession>
<organism evidence="1 2">
    <name type="scientific">Flagellimonas hadalis</name>
    <dbReference type="NCBI Taxonomy" id="2597517"/>
    <lineage>
        <taxon>Bacteria</taxon>
        <taxon>Pseudomonadati</taxon>
        <taxon>Bacteroidota</taxon>
        <taxon>Flavobacteriia</taxon>
        <taxon>Flavobacteriales</taxon>
        <taxon>Flavobacteriaceae</taxon>
        <taxon>Flagellimonas</taxon>
    </lineage>
</organism>
<dbReference type="OrthoDB" id="1452506at2"/>
<keyword evidence="2" id="KW-1185">Reference proteome</keyword>
<name>A0A5N5IQD6_9FLAO</name>
<dbReference type="EMBL" id="VNIK02000003">
    <property type="protein sequence ID" value="KAB5490032.1"/>
    <property type="molecule type" value="Genomic_DNA"/>
</dbReference>
<protein>
    <submittedName>
        <fullName evidence="1">Uncharacterized protein</fullName>
    </submittedName>
</protein>
<proteinExistence type="predicted"/>